<protein>
    <submittedName>
        <fullName evidence="5">HTH-type transcriptional activator RhaR</fullName>
    </submittedName>
</protein>
<keyword evidence="2" id="KW-0238">DNA-binding</keyword>
<keyword evidence="1" id="KW-0805">Transcription regulation</keyword>
<dbReference type="InterPro" id="IPR009057">
    <property type="entry name" value="Homeodomain-like_sf"/>
</dbReference>
<evidence type="ECO:0000256" key="1">
    <source>
        <dbReference type="ARBA" id="ARBA00023015"/>
    </source>
</evidence>
<feature type="domain" description="HTH araC/xylS-type" evidence="4">
    <location>
        <begin position="68"/>
        <end position="166"/>
    </location>
</feature>
<proteinExistence type="predicted"/>
<evidence type="ECO:0000313" key="5">
    <source>
        <dbReference type="EMBL" id="MPM68318.1"/>
    </source>
</evidence>
<dbReference type="InterPro" id="IPR018062">
    <property type="entry name" value="HTH_AraC-typ_CS"/>
</dbReference>
<dbReference type="PANTHER" id="PTHR43280">
    <property type="entry name" value="ARAC-FAMILY TRANSCRIPTIONAL REGULATOR"/>
    <property type="match status" value="1"/>
</dbReference>
<dbReference type="InterPro" id="IPR018060">
    <property type="entry name" value="HTH_AraC"/>
</dbReference>
<keyword evidence="3" id="KW-0804">Transcription</keyword>
<sequence>MAHLSLSPLVPWQREIFGYMTQIAAIYEEKGGGYELEIASRLPLMWLLLIKNKPQSDLAPSRKNEAARSILSYIEGHSGEQLTLSDIALAVSFSTAECCRIFKKVTGQTIFSYLQSYRLTKGTELLLAGGLPVSQIAYEIGFCSTSYFIEVFKRQFGMTPLQYRKKSEALRP</sequence>
<dbReference type="Pfam" id="PF12833">
    <property type="entry name" value="HTH_18"/>
    <property type="match status" value="1"/>
</dbReference>
<dbReference type="EMBL" id="VSSQ01022190">
    <property type="protein sequence ID" value="MPM68318.1"/>
    <property type="molecule type" value="Genomic_DNA"/>
</dbReference>
<accession>A0A645BTC0</accession>
<dbReference type="PROSITE" id="PS00041">
    <property type="entry name" value="HTH_ARAC_FAMILY_1"/>
    <property type="match status" value="1"/>
</dbReference>
<dbReference type="AlphaFoldDB" id="A0A645BTC0"/>
<dbReference type="SMART" id="SM00342">
    <property type="entry name" value="HTH_ARAC"/>
    <property type="match status" value="1"/>
</dbReference>
<organism evidence="5">
    <name type="scientific">bioreactor metagenome</name>
    <dbReference type="NCBI Taxonomy" id="1076179"/>
    <lineage>
        <taxon>unclassified sequences</taxon>
        <taxon>metagenomes</taxon>
        <taxon>ecological metagenomes</taxon>
    </lineage>
</organism>
<dbReference type="PRINTS" id="PR00032">
    <property type="entry name" value="HTHARAC"/>
</dbReference>
<comment type="caution">
    <text evidence="5">The sequence shown here is derived from an EMBL/GenBank/DDBJ whole genome shotgun (WGS) entry which is preliminary data.</text>
</comment>
<dbReference type="Gene3D" id="1.10.10.60">
    <property type="entry name" value="Homeodomain-like"/>
    <property type="match status" value="2"/>
</dbReference>
<name>A0A645BTC0_9ZZZZ</name>
<evidence type="ECO:0000256" key="3">
    <source>
        <dbReference type="ARBA" id="ARBA00023163"/>
    </source>
</evidence>
<dbReference type="SUPFAM" id="SSF46689">
    <property type="entry name" value="Homeodomain-like"/>
    <property type="match status" value="2"/>
</dbReference>
<evidence type="ECO:0000259" key="4">
    <source>
        <dbReference type="PROSITE" id="PS01124"/>
    </source>
</evidence>
<dbReference type="GO" id="GO:0003700">
    <property type="term" value="F:DNA-binding transcription factor activity"/>
    <property type="evidence" value="ECO:0007669"/>
    <property type="project" value="InterPro"/>
</dbReference>
<gene>
    <name evidence="5" type="primary">rhaR_116</name>
    <name evidence="5" type="ORF">SDC9_115250</name>
</gene>
<evidence type="ECO:0000256" key="2">
    <source>
        <dbReference type="ARBA" id="ARBA00023125"/>
    </source>
</evidence>
<reference evidence="5" key="1">
    <citation type="submission" date="2019-08" db="EMBL/GenBank/DDBJ databases">
        <authorList>
            <person name="Kucharzyk K."/>
            <person name="Murdoch R.W."/>
            <person name="Higgins S."/>
            <person name="Loffler F."/>
        </authorList>
    </citation>
    <scope>NUCLEOTIDE SEQUENCE</scope>
</reference>
<dbReference type="GO" id="GO:0043565">
    <property type="term" value="F:sequence-specific DNA binding"/>
    <property type="evidence" value="ECO:0007669"/>
    <property type="project" value="InterPro"/>
</dbReference>
<dbReference type="PANTHER" id="PTHR43280:SF28">
    <property type="entry name" value="HTH-TYPE TRANSCRIPTIONAL ACTIVATOR RHAS"/>
    <property type="match status" value="1"/>
</dbReference>
<dbReference type="PROSITE" id="PS01124">
    <property type="entry name" value="HTH_ARAC_FAMILY_2"/>
    <property type="match status" value="1"/>
</dbReference>
<dbReference type="InterPro" id="IPR020449">
    <property type="entry name" value="Tscrpt_reg_AraC-type_HTH"/>
</dbReference>